<accession>A0AAN9N2T8</accession>
<evidence type="ECO:0000256" key="1">
    <source>
        <dbReference type="SAM" id="SignalP"/>
    </source>
</evidence>
<reference evidence="2 3" key="1">
    <citation type="submission" date="2024-01" db="EMBL/GenBank/DDBJ databases">
        <title>The genomes of 5 underutilized Papilionoideae crops provide insights into root nodulation and disease resistanc.</title>
        <authorList>
            <person name="Jiang F."/>
        </authorList>
    </citation>
    <scope>NUCLEOTIDE SEQUENCE [LARGE SCALE GENOMIC DNA]</scope>
    <source>
        <strain evidence="2">LVBAO_FW01</strain>
        <tissue evidence="2">Leaves</tissue>
    </source>
</reference>
<keyword evidence="1" id="KW-0732">Signal</keyword>
<keyword evidence="3" id="KW-1185">Reference proteome</keyword>
<evidence type="ECO:0000313" key="2">
    <source>
        <dbReference type="EMBL" id="KAK7362664.1"/>
    </source>
</evidence>
<sequence length="113" mass="13054">MKLVGLGMKLVLSMLILQLFFLTGFYQDQTKNNLSGSLRFFELLAVSAKLGNSISFRFNLYMELLQAVTLYCKINKYLKIILAVCYQYVLRVKKTKIPESCNMVGFNPKFQTF</sequence>
<name>A0AAN9N2T8_CANGL</name>
<dbReference type="Proteomes" id="UP001367508">
    <property type="component" value="Unassembled WGS sequence"/>
</dbReference>
<dbReference type="EMBL" id="JAYMYQ010000001">
    <property type="protein sequence ID" value="KAK7362664.1"/>
    <property type="molecule type" value="Genomic_DNA"/>
</dbReference>
<dbReference type="AlphaFoldDB" id="A0AAN9N2T8"/>
<gene>
    <name evidence="2" type="ORF">VNO77_04783</name>
</gene>
<feature type="signal peptide" evidence="1">
    <location>
        <begin position="1"/>
        <end position="26"/>
    </location>
</feature>
<proteinExistence type="predicted"/>
<organism evidence="2 3">
    <name type="scientific">Canavalia gladiata</name>
    <name type="common">Sword bean</name>
    <name type="synonym">Dolichos gladiatus</name>
    <dbReference type="NCBI Taxonomy" id="3824"/>
    <lineage>
        <taxon>Eukaryota</taxon>
        <taxon>Viridiplantae</taxon>
        <taxon>Streptophyta</taxon>
        <taxon>Embryophyta</taxon>
        <taxon>Tracheophyta</taxon>
        <taxon>Spermatophyta</taxon>
        <taxon>Magnoliopsida</taxon>
        <taxon>eudicotyledons</taxon>
        <taxon>Gunneridae</taxon>
        <taxon>Pentapetalae</taxon>
        <taxon>rosids</taxon>
        <taxon>fabids</taxon>
        <taxon>Fabales</taxon>
        <taxon>Fabaceae</taxon>
        <taxon>Papilionoideae</taxon>
        <taxon>50 kb inversion clade</taxon>
        <taxon>NPAAA clade</taxon>
        <taxon>indigoferoid/millettioid clade</taxon>
        <taxon>Phaseoleae</taxon>
        <taxon>Canavalia</taxon>
    </lineage>
</organism>
<protein>
    <submittedName>
        <fullName evidence="2">Uncharacterized protein</fullName>
    </submittedName>
</protein>
<evidence type="ECO:0000313" key="3">
    <source>
        <dbReference type="Proteomes" id="UP001367508"/>
    </source>
</evidence>
<comment type="caution">
    <text evidence="2">The sequence shown here is derived from an EMBL/GenBank/DDBJ whole genome shotgun (WGS) entry which is preliminary data.</text>
</comment>
<feature type="chain" id="PRO_5042880023" evidence="1">
    <location>
        <begin position="27"/>
        <end position="113"/>
    </location>
</feature>